<reference evidence="7" key="1">
    <citation type="journal article" date="2021" name="Proc. Natl. Acad. Sci. U.S.A.">
        <title>Global biogeography of chemosynthetic symbionts reveals both localized and globally distributed symbiont groups. .</title>
        <authorList>
            <person name="Osvatic J.T."/>
            <person name="Wilkins L.G.E."/>
            <person name="Leibrecht L."/>
            <person name="Leray M."/>
            <person name="Zauner S."/>
            <person name="Polzin J."/>
            <person name="Camacho Y."/>
            <person name="Gros O."/>
            <person name="van Gils J.A."/>
            <person name="Eisen J.A."/>
            <person name="Petersen J.M."/>
            <person name="Yuen B."/>
        </authorList>
    </citation>
    <scope>NUCLEOTIDE SEQUENCE</scope>
    <source>
        <strain evidence="7">MAGclacostrist064TRANS</strain>
    </source>
</reference>
<dbReference type="InterPro" id="IPR029063">
    <property type="entry name" value="SAM-dependent_MTases_sf"/>
</dbReference>
<dbReference type="Proteomes" id="UP000886667">
    <property type="component" value="Unassembled WGS sequence"/>
</dbReference>
<gene>
    <name evidence="7" type="ORF">JAZ07_10655</name>
</gene>
<keyword evidence="3" id="KW-0808">Transferase</keyword>
<evidence type="ECO:0000313" key="8">
    <source>
        <dbReference type="Proteomes" id="UP000886667"/>
    </source>
</evidence>
<dbReference type="SUPFAM" id="SSF53335">
    <property type="entry name" value="S-adenosyl-L-methionine-dependent methyltransferases"/>
    <property type="match status" value="1"/>
</dbReference>
<dbReference type="EMBL" id="JAEPCM010000354">
    <property type="protein sequence ID" value="MCG7946791.1"/>
    <property type="molecule type" value="Genomic_DNA"/>
</dbReference>
<name>A0A9E4N3H5_9GAMM</name>
<sequence>MWLTMGYLARTVLILLLTALSSPSLLAEGLSAGADPRINRPYQDPDFHLWQDIFESPGREVYDRREEILRALKLQKGMSVADIGAGTGLFTWLFSTEVGEQGQVFAVDISSEFIRNILQIARQSNLNNVKGIVNSQTSLALPPDTIDVVFVCDTYHHFEEPHMMLKLFHQSLKPGGRLVIIDYRKKPGFSSNWVMDHVRLDRKGVIAEIEQSGFRLSGEESFLRANYFLTFTKD</sequence>
<dbReference type="PANTHER" id="PTHR44307">
    <property type="entry name" value="PHOSPHOETHANOLAMINE METHYLTRANSFERASE"/>
    <property type="match status" value="1"/>
</dbReference>
<evidence type="ECO:0000256" key="5">
    <source>
        <dbReference type="SAM" id="SignalP"/>
    </source>
</evidence>
<keyword evidence="5" id="KW-0732">Signal</keyword>
<dbReference type="InterPro" id="IPR025714">
    <property type="entry name" value="Methyltranfer_dom"/>
</dbReference>
<dbReference type="AlphaFoldDB" id="A0A9E4N3H5"/>
<comment type="pathway">
    <text evidence="1">Lipid metabolism.</text>
</comment>
<organism evidence="7 8">
    <name type="scientific">Candidatus Thiodiazotropha taylori</name>
    <dbReference type="NCBI Taxonomy" id="2792791"/>
    <lineage>
        <taxon>Bacteria</taxon>
        <taxon>Pseudomonadati</taxon>
        <taxon>Pseudomonadota</taxon>
        <taxon>Gammaproteobacteria</taxon>
        <taxon>Chromatiales</taxon>
        <taxon>Sedimenticolaceae</taxon>
        <taxon>Candidatus Thiodiazotropha</taxon>
    </lineage>
</organism>
<dbReference type="GO" id="GO:0008168">
    <property type="term" value="F:methyltransferase activity"/>
    <property type="evidence" value="ECO:0007669"/>
    <property type="project" value="UniProtKB-KW"/>
</dbReference>
<accession>A0A9E4N3H5</accession>
<keyword evidence="2 7" id="KW-0489">Methyltransferase</keyword>
<evidence type="ECO:0000256" key="2">
    <source>
        <dbReference type="ARBA" id="ARBA00022603"/>
    </source>
</evidence>
<dbReference type="Gene3D" id="3.40.50.150">
    <property type="entry name" value="Vaccinia Virus protein VP39"/>
    <property type="match status" value="1"/>
</dbReference>
<dbReference type="Pfam" id="PF13847">
    <property type="entry name" value="Methyltransf_31"/>
    <property type="match status" value="1"/>
</dbReference>
<proteinExistence type="predicted"/>
<dbReference type="PANTHER" id="PTHR44307:SF2">
    <property type="entry name" value="PHOSPHOETHANOLAMINE METHYLTRANSFERASE ISOFORM X1"/>
    <property type="match status" value="1"/>
</dbReference>
<dbReference type="GO" id="GO:0032259">
    <property type="term" value="P:methylation"/>
    <property type="evidence" value="ECO:0007669"/>
    <property type="project" value="UniProtKB-KW"/>
</dbReference>
<dbReference type="CDD" id="cd02440">
    <property type="entry name" value="AdoMet_MTases"/>
    <property type="match status" value="1"/>
</dbReference>
<evidence type="ECO:0000256" key="3">
    <source>
        <dbReference type="ARBA" id="ARBA00022679"/>
    </source>
</evidence>
<evidence type="ECO:0000256" key="4">
    <source>
        <dbReference type="ARBA" id="ARBA00025707"/>
    </source>
</evidence>
<feature type="signal peptide" evidence="5">
    <location>
        <begin position="1"/>
        <end position="27"/>
    </location>
</feature>
<protein>
    <submittedName>
        <fullName evidence="7">Methyltransferase domain-containing protein</fullName>
    </submittedName>
</protein>
<comment type="pathway">
    <text evidence="4">Phospholipid metabolism.</text>
</comment>
<evidence type="ECO:0000256" key="1">
    <source>
        <dbReference type="ARBA" id="ARBA00005189"/>
    </source>
</evidence>
<evidence type="ECO:0000259" key="6">
    <source>
        <dbReference type="Pfam" id="PF13847"/>
    </source>
</evidence>
<comment type="caution">
    <text evidence="7">The sequence shown here is derived from an EMBL/GenBank/DDBJ whole genome shotgun (WGS) entry which is preliminary data.</text>
</comment>
<evidence type="ECO:0000313" key="7">
    <source>
        <dbReference type="EMBL" id="MCG7946791.1"/>
    </source>
</evidence>
<feature type="chain" id="PRO_5039286028" evidence="5">
    <location>
        <begin position="28"/>
        <end position="234"/>
    </location>
</feature>
<feature type="domain" description="Methyltransferase" evidence="6">
    <location>
        <begin position="75"/>
        <end position="190"/>
    </location>
</feature>